<evidence type="ECO:0000313" key="9">
    <source>
        <dbReference type="Proteomes" id="UP000054988"/>
    </source>
</evidence>
<dbReference type="AlphaFoldDB" id="A0A0W0FDL5"/>
<feature type="compositionally biased region" description="Basic and acidic residues" evidence="7">
    <location>
        <begin position="13"/>
        <end position="24"/>
    </location>
</feature>
<evidence type="ECO:0000256" key="1">
    <source>
        <dbReference type="ARBA" id="ARBA00004141"/>
    </source>
</evidence>
<organism evidence="8 9">
    <name type="scientific">Moniliophthora roreri</name>
    <name type="common">Frosty pod rot fungus</name>
    <name type="synonym">Monilia roreri</name>
    <dbReference type="NCBI Taxonomy" id="221103"/>
    <lineage>
        <taxon>Eukaryota</taxon>
        <taxon>Fungi</taxon>
        <taxon>Dikarya</taxon>
        <taxon>Basidiomycota</taxon>
        <taxon>Agaricomycotina</taxon>
        <taxon>Agaricomycetes</taxon>
        <taxon>Agaricomycetidae</taxon>
        <taxon>Agaricales</taxon>
        <taxon>Marasmiineae</taxon>
        <taxon>Marasmiaceae</taxon>
        <taxon>Moniliophthora</taxon>
    </lineage>
</organism>
<evidence type="ECO:0000256" key="5">
    <source>
        <dbReference type="ARBA" id="ARBA00022989"/>
    </source>
</evidence>
<accession>A0A0W0FDL5</accession>
<evidence type="ECO:0000313" key="8">
    <source>
        <dbReference type="EMBL" id="KTB34337.1"/>
    </source>
</evidence>
<keyword evidence="3" id="KW-0813">Transport</keyword>
<sequence length="209" mass="23127">MATVPTLAHRGRTPSEKLDAKRDSSSIYGSLVDEKGAAQKCAIVDSTEDIGEVYADGPRLIDLGEDGKERPIETDQDCTLRLISLEDDPQMPIYTFRIFYSRPQTIYVSNLFLQVVPFILGKGLESIIPGPSPLARLKAADNKLRRFMNDSPFNIKKHVAMTIMSSTASHSAKAISIFTAQDLFYNVKHNAAIGIFTYASRAHPVHTIE</sequence>
<dbReference type="Pfam" id="PF03169">
    <property type="entry name" value="OPT"/>
    <property type="match status" value="1"/>
</dbReference>
<reference evidence="8 9" key="1">
    <citation type="submission" date="2015-12" db="EMBL/GenBank/DDBJ databases">
        <title>Draft genome sequence of Moniliophthora roreri, the causal agent of frosty pod rot of cacao.</title>
        <authorList>
            <person name="Aime M.C."/>
            <person name="Diaz-Valderrama J.R."/>
            <person name="Kijpornyongpan T."/>
            <person name="Phillips-Mora W."/>
        </authorList>
    </citation>
    <scope>NUCLEOTIDE SEQUENCE [LARGE SCALE GENOMIC DNA]</scope>
    <source>
        <strain evidence="8 9">MCA 2952</strain>
    </source>
</reference>
<dbReference type="GO" id="GO:0035673">
    <property type="term" value="F:oligopeptide transmembrane transporter activity"/>
    <property type="evidence" value="ECO:0007669"/>
    <property type="project" value="InterPro"/>
</dbReference>
<dbReference type="eggNOG" id="KOG2262">
    <property type="taxonomic scope" value="Eukaryota"/>
</dbReference>
<evidence type="ECO:0000256" key="4">
    <source>
        <dbReference type="ARBA" id="ARBA00022692"/>
    </source>
</evidence>
<dbReference type="InterPro" id="IPR004813">
    <property type="entry name" value="OPT"/>
</dbReference>
<keyword evidence="4" id="KW-0812">Transmembrane</keyword>
<dbReference type="Proteomes" id="UP000054988">
    <property type="component" value="Unassembled WGS sequence"/>
</dbReference>
<protein>
    <submittedName>
        <fullName evidence="8">Putative OPT oligopeptide transporter</fullName>
    </submittedName>
</protein>
<comment type="caution">
    <text evidence="8">The sequence shown here is derived from an EMBL/GenBank/DDBJ whole genome shotgun (WGS) entry which is preliminary data.</text>
</comment>
<comment type="similarity">
    <text evidence="2">Belongs to the oligopeptide OPT transporter family.</text>
</comment>
<feature type="region of interest" description="Disordered" evidence="7">
    <location>
        <begin position="1"/>
        <end position="24"/>
    </location>
</feature>
<gene>
    <name evidence="8" type="ORF">WG66_13075</name>
</gene>
<comment type="subcellular location">
    <subcellularLocation>
        <location evidence="1">Membrane</location>
        <topology evidence="1">Multi-pass membrane protein</topology>
    </subcellularLocation>
</comment>
<evidence type="ECO:0000256" key="7">
    <source>
        <dbReference type="SAM" id="MobiDB-lite"/>
    </source>
</evidence>
<evidence type="ECO:0000256" key="3">
    <source>
        <dbReference type="ARBA" id="ARBA00022448"/>
    </source>
</evidence>
<dbReference type="GO" id="GO:0016020">
    <property type="term" value="C:membrane"/>
    <property type="evidence" value="ECO:0007669"/>
    <property type="project" value="UniProtKB-SubCell"/>
</dbReference>
<keyword evidence="5" id="KW-1133">Transmembrane helix</keyword>
<proteinExistence type="inferred from homology"/>
<keyword evidence="6" id="KW-0472">Membrane</keyword>
<name>A0A0W0FDL5_MONRR</name>
<evidence type="ECO:0000256" key="6">
    <source>
        <dbReference type="ARBA" id="ARBA00023136"/>
    </source>
</evidence>
<evidence type="ECO:0000256" key="2">
    <source>
        <dbReference type="ARBA" id="ARBA00008807"/>
    </source>
</evidence>
<dbReference type="EMBL" id="LATX01002090">
    <property type="protein sequence ID" value="KTB34337.1"/>
    <property type="molecule type" value="Genomic_DNA"/>
</dbReference>